<accession>A0AAE0KY34</accession>
<dbReference type="SMART" id="SM00271">
    <property type="entry name" value="DnaJ"/>
    <property type="match status" value="1"/>
</dbReference>
<protein>
    <recommendedName>
        <fullName evidence="1">J domain-containing protein</fullName>
    </recommendedName>
</protein>
<dbReference type="CDD" id="cd06257">
    <property type="entry name" value="DnaJ"/>
    <property type="match status" value="1"/>
</dbReference>
<dbReference type="Proteomes" id="UP001190700">
    <property type="component" value="Unassembled WGS sequence"/>
</dbReference>
<dbReference type="PANTHER" id="PTHR43948">
    <property type="entry name" value="DNAJ HOMOLOG SUBFAMILY B"/>
    <property type="match status" value="1"/>
</dbReference>
<reference evidence="2 3" key="1">
    <citation type="journal article" date="2015" name="Genome Biol. Evol.">
        <title>Comparative Genomics of a Bacterivorous Green Alga Reveals Evolutionary Causalities and Consequences of Phago-Mixotrophic Mode of Nutrition.</title>
        <authorList>
            <person name="Burns J.A."/>
            <person name="Paasch A."/>
            <person name="Narechania A."/>
            <person name="Kim E."/>
        </authorList>
    </citation>
    <scope>NUCLEOTIDE SEQUENCE [LARGE SCALE GENOMIC DNA]</scope>
    <source>
        <strain evidence="2 3">PLY_AMNH</strain>
    </source>
</reference>
<feature type="non-terminal residue" evidence="2">
    <location>
        <position position="244"/>
    </location>
</feature>
<dbReference type="GO" id="GO:0044183">
    <property type="term" value="F:protein folding chaperone"/>
    <property type="evidence" value="ECO:0007669"/>
    <property type="project" value="TreeGrafter"/>
</dbReference>
<dbReference type="GO" id="GO:0005634">
    <property type="term" value="C:nucleus"/>
    <property type="evidence" value="ECO:0007669"/>
    <property type="project" value="TreeGrafter"/>
</dbReference>
<feature type="domain" description="J" evidence="1">
    <location>
        <begin position="10"/>
        <end position="75"/>
    </location>
</feature>
<dbReference type="PRINTS" id="PR00625">
    <property type="entry name" value="JDOMAIN"/>
</dbReference>
<dbReference type="Gene3D" id="1.25.40.10">
    <property type="entry name" value="Tetratricopeptide repeat domain"/>
    <property type="match status" value="1"/>
</dbReference>
<dbReference type="AlphaFoldDB" id="A0AAE0KY34"/>
<name>A0AAE0KY34_9CHLO</name>
<proteinExistence type="predicted"/>
<evidence type="ECO:0000313" key="3">
    <source>
        <dbReference type="Proteomes" id="UP001190700"/>
    </source>
</evidence>
<dbReference type="SUPFAM" id="SSF48452">
    <property type="entry name" value="TPR-like"/>
    <property type="match status" value="1"/>
</dbReference>
<dbReference type="GO" id="GO:0005737">
    <property type="term" value="C:cytoplasm"/>
    <property type="evidence" value="ECO:0007669"/>
    <property type="project" value="TreeGrafter"/>
</dbReference>
<dbReference type="EMBL" id="LGRX02014180">
    <property type="protein sequence ID" value="KAK3265053.1"/>
    <property type="molecule type" value="Genomic_DNA"/>
</dbReference>
<dbReference type="PANTHER" id="PTHR43948:SF14">
    <property type="entry name" value="PROTEIN DNAJ, PUTATIVE-RELATED"/>
    <property type="match status" value="1"/>
</dbReference>
<dbReference type="PROSITE" id="PS50076">
    <property type="entry name" value="DNAJ_2"/>
    <property type="match status" value="1"/>
</dbReference>
<organism evidence="2 3">
    <name type="scientific">Cymbomonas tetramitiformis</name>
    <dbReference type="NCBI Taxonomy" id="36881"/>
    <lineage>
        <taxon>Eukaryota</taxon>
        <taxon>Viridiplantae</taxon>
        <taxon>Chlorophyta</taxon>
        <taxon>Pyramimonadophyceae</taxon>
        <taxon>Pyramimonadales</taxon>
        <taxon>Pyramimonadaceae</taxon>
        <taxon>Cymbomonas</taxon>
    </lineage>
</organism>
<sequence length="244" mass="27057">MEETGMSAAEACTILEIPIAAKNDMEQIRKAYRKLAMKWHPDKNSGSEVSAAKFKKITGAYHSLTTVNFDYDRWSQSFEIPPLQTLGDVLELAMKGEDVEGVLRARGEYRPHKEFGINLSIPWSAGEQCTPSWETPSTSYTTTREITGGSEWKEEGSSDRALAFAPKQKLANPTYKADADGFTSMAAGVTSSLLSPDLVVDHRHENAPELAEEANEKGMEAFKLKDWQTAFQKYSEAVRLAPSK</sequence>
<dbReference type="InterPro" id="IPR011990">
    <property type="entry name" value="TPR-like_helical_dom_sf"/>
</dbReference>
<evidence type="ECO:0000259" key="1">
    <source>
        <dbReference type="PROSITE" id="PS50076"/>
    </source>
</evidence>
<dbReference type="GO" id="GO:0051087">
    <property type="term" value="F:protein-folding chaperone binding"/>
    <property type="evidence" value="ECO:0007669"/>
    <property type="project" value="TreeGrafter"/>
</dbReference>
<evidence type="ECO:0000313" key="2">
    <source>
        <dbReference type="EMBL" id="KAK3265053.1"/>
    </source>
</evidence>
<comment type="caution">
    <text evidence="2">The sequence shown here is derived from an EMBL/GenBank/DDBJ whole genome shotgun (WGS) entry which is preliminary data.</text>
</comment>
<dbReference type="SUPFAM" id="SSF46565">
    <property type="entry name" value="Chaperone J-domain"/>
    <property type="match status" value="1"/>
</dbReference>
<dbReference type="Pfam" id="PF00226">
    <property type="entry name" value="DnaJ"/>
    <property type="match status" value="1"/>
</dbReference>
<keyword evidence="3" id="KW-1185">Reference proteome</keyword>
<dbReference type="InterPro" id="IPR036869">
    <property type="entry name" value="J_dom_sf"/>
</dbReference>
<dbReference type="InterPro" id="IPR001623">
    <property type="entry name" value="DnaJ_domain"/>
</dbReference>
<dbReference type="GO" id="GO:0051082">
    <property type="term" value="F:unfolded protein binding"/>
    <property type="evidence" value="ECO:0007669"/>
    <property type="project" value="TreeGrafter"/>
</dbReference>
<dbReference type="Gene3D" id="1.10.287.110">
    <property type="entry name" value="DnaJ domain"/>
    <property type="match status" value="1"/>
</dbReference>
<gene>
    <name evidence="2" type="ORF">CYMTET_26236</name>
</gene>